<dbReference type="PANTHER" id="PTHR33546:SF1">
    <property type="entry name" value="LARGE, MULTIFUNCTIONAL SECRETED PROTEIN"/>
    <property type="match status" value="1"/>
</dbReference>
<dbReference type="PROSITE" id="PS51007">
    <property type="entry name" value="CYTC"/>
    <property type="match status" value="1"/>
</dbReference>
<dbReference type="Gene3D" id="2.120.10.30">
    <property type="entry name" value="TolB, C-terminal domain"/>
    <property type="match status" value="1"/>
</dbReference>
<feature type="chain" id="PRO_5012714068" description="Cytochrome c domain-containing protein" evidence="5">
    <location>
        <begin position="20"/>
        <end position="990"/>
    </location>
</feature>
<dbReference type="InterPro" id="IPR013428">
    <property type="entry name" value="Membrane-bound_put_N"/>
</dbReference>
<evidence type="ECO:0000256" key="2">
    <source>
        <dbReference type="ARBA" id="ARBA00022723"/>
    </source>
</evidence>
<dbReference type="AlphaFoldDB" id="A0A225E4Z3"/>
<evidence type="ECO:0000256" key="1">
    <source>
        <dbReference type="ARBA" id="ARBA00022617"/>
    </source>
</evidence>
<proteinExistence type="predicted"/>
<dbReference type="InterPro" id="IPR011041">
    <property type="entry name" value="Quinoprot_gluc/sorb_DH_b-prop"/>
</dbReference>
<keyword evidence="1 4" id="KW-0349">Heme</keyword>
<dbReference type="GO" id="GO:0009055">
    <property type="term" value="F:electron transfer activity"/>
    <property type="evidence" value="ECO:0007669"/>
    <property type="project" value="InterPro"/>
</dbReference>
<evidence type="ECO:0000256" key="5">
    <source>
        <dbReference type="SAM" id="SignalP"/>
    </source>
</evidence>
<organism evidence="7 8">
    <name type="scientific">Fimbriiglobus ruber</name>
    <dbReference type="NCBI Taxonomy" id="1908690"/>
    <lineage>
        <taxon>Bacteria</taxon>
        <taxon>Pseudomonadati</taxon>
        <taxon>Planctomycetota</taxon>
        <taxon>Planctomycetia</taxon>
        <taxon>Gemmatales</taxon>
        <taxon>Gemmataceae</taxon>
        <taxon>Fimbriiglobus</taxon>
    </lineage>
</organism>
<dbReference type="Proteomes" id="UP000214646">
    <property type="component" value="Unassembled WGS sequence"/>
</dbReference>
<dbReference type="Pfam" id="PF23500">
    <property type="entry name" value="DUF7133"/>
    <property type="match status" value="1"/>
</dbReference>
<dbReference type="Gene3D" id="1.10.760.10">
    <property type="entry name" value="Cytochrome c-like domain"/>
    <property type="match status" value="1"/>
</dbReference>
<evidence type="ECO:0000313" key="8">
    <source>
        <dbReference type="Proteomes" id="UP000214646"/>
    </source>
</evidence>
<reference evidence="8" key="1">
    <citation type="submission" date="2017-06" db="EMBL/GenBank/DDBJ databases">
        <title>Genome analysis of Fimbriiglobus ruber SP5, the first member of the order Planctomycetales with confirmed chitinolytic capability.</title>
        <authorList>
            <person name="Ravin N.V."/>
            <person name="Rakitin A.L."/>
            <person name="Ivanova A.A."/>
            <person name="Beletsky A.V."/>
            <person name="Kulichevskaya I.S."/>
            <person name="Mardanov A.V."/>
            <person name="Dedysh S.N."/>
        </authorList>
    </citation>
    <scope>NUCLEOTIDE SEQUENCE [LARGE SCALE GENOMIC DNA]</scope>
    <source>
        <strain evidence="8">SP5</strain>
    </source>
</reference>
<protein>
    <recommendedName>
        <fullName evidence="6">Cytochrome c domain-containing protein</fullName>
    </recommendedName>
</protein>
<dbReference type="InterPro" id="IPR055557">
    <property type="entry name" value="DUF7133"/>
</dbReference>
<dbReference type="GO" id="GO:0020037">
    <property type="term" value="F:heme binding"/>
    <property type="evidence" value="ECO:0007669"/>
    <property type="project" value="InterPro"/>
</dbReference>
<dbReference type="SUPFAM" id="SSF50952">
    <property type="entry name" value="Soluble quinoprotein glucose dehydrogenase"/>
    <property type="match status" value="1"/>
</dbReference>
<dbReference type="Pfam" id="PF00034">
    <property type="entry name" value="Cytochrom_C"/>
    <property type="match status" value="1"/>
</dbReference>
<feature type="domain" description="Cytochrome c" evidence="6">
    <location>
        <begin position="850"/>
        <end position="983"/>
    </location>
</feature>
<evidence type="ECO:0000256" key="3">
    <source>
        <dbReference type="ARBA" id="ARBA00023004"/>
    </source>
</evidence>
<keyword evidence="2 4" id="KW-0479">Metal-binding</keyword>
<accession>A0A225E4Z3</accession>
<dbReference type="InterPro" id="IPR009056">
    <property type="entry name" value="Cyt_c-like_dom"/>
</dbReference>
<name>A0A225E4Z3_9BACT</name>
<evidence type="ECO:0000313" key="7">
    <source>
        <dbReference type="EMBL" id="OWK45166.1"/>
    </source>
</evidence>
<keyword evidence="5" id="KW-0732">Signal</keyword>
<dbReference type="GO" id="GO:0046872">
    <property type="term" value="F:metal ion binding"/>
    <property type="evidence" value="ECO:0007669"/>
    <property type="project" value="UniProtKB-KW"/>
</dbReference>
<gene>
    <name evidence="7" type="ORF">FRUB_01497</name>
</gene>
<dbReference type="NCBIfam" id="TIGR02604">
    <property type="entry name" value="Piru_Ver_Nterm"/>
    <property type="match status" value="1"/>
</dbReference>
<dbReference type="OrthoDB" id="221643at2"/>
<dbReference type="SUPFAM" id="SSF46626">
    <property type="entry name" value="Cytochrome c"/>
    <property type="match status" value="1"/>
</dbReference>
<dbReference type="RefSeq" id="WP_088252932.1">
    <property type="nucleotide sequence ID" value="NZ_NIDE01000002.1"/>
</dbReference>
<evidence type="ECO:0000256" key="4">
    <source>
        <dbReference type="PROSITE-ProRule" id="PRU00433"/>
    </source>
</evidence>
<comment type="caution">
    <text evidence="7">The sequence shown here is derived from an EMBL/GenBank/DDBJ whole genome shotgun (WGS) entry which is preliminary data.</text>
</comment>
<keyword evidence="3 4" id="KW-0408">Iron</keyword>
<dbReference type="InterPro" id="IPR013427">
    <property type="entry name" value="Haem-bd_dom_put"/>
</dbReference>
<keyword evidence="8" id="KW-1185">Reference proteome</keyword>
<sequence length="990" mass="106932">MRLALTALFLLTLAIPATAQQHIAPTDPKLPADELKTFKLPPGFEAQLVAADPDIGKPIQLAFDAKARLWVTTSRHYPFAAQGKASDKLYILSDFGPDGKARKVTTFADDLNIPIGVLPLPDCDSCLVSNVGSIIKLTDTDGDGKADKRETILTGFGSDDTHGMMNSFVYLPDGWVYACHGFRNASTIKAKDGSEVKMQSGNTFRFRPDGSRVEPWTFGQVNPFGMTVDPWFNLYTADCHSKPITQLIRGAHYDSFGKPHDGLGYAPHVTRHDHGSTALCGLTWYDADQFPKEYNGFMFLGNVVTNRINCDKIIWKGATPEGAEQPDFLVSSDPWFRPTDIKLGPDGALYFADFYNRIIGHYEVDLKHPLRDKDRGRVWRIVYTGKDGKGAVPKMAFTDLKTEPVEKVDHLLGSPNLTVRLLATQELIRRQDKYKFSKPESDLQFAHRLWLRVSENATDKSSRFLSSDEIGNVHDERVYTAIRENARQKGIKEAAEERKFVNLHGQYARAVVDGIIAVPTADDVSLLVKLLHETPAEDVVLRHAARVALRNCLRDTDGWAVAEKADPAVIADVALGVHDKKAAAFLLKQLQAGQSDPRFYQHVARYGDDAQTTAAFEVLKAKQTEQPAGVLGVQALYRGLQARGAALPAAAPPVIADVCTTALNHADAGAIQAAIDLAGGLKLASLYEPLAKFAGRKDRSDAQRGAALAAQIAIDPAKAAPAIGKLLSESATKPAIRERAVQALAGSNQPAARDALVAALQTAPAKLAGVIATGLAGSPQGAGALLDLVKAGKASALLLQDKAVSTKLLAQDGGRLKPRVDELTKGLPSPDAKTSATIAARGTAFRKTMGDVEKGKLVFTQKCAVCHQLGGQGAKVGPQLDGIGNRGADRLLEDILDPNRNIDAAFRATIVTTLDGRTITGQLVREEGQVLVIVDSNAKEQRIEQKDVDKKATSPISVMPANFDTAIPEPDFYNLLAYLVEQRAKDGAGK</sequence>
<dbReference type="PANTHER" id="PTHR33546">
    <property type="entry name" value="LARGE, MULTIFUNCTIONAL SECRETED PROTEIN-RELATED"/>
    <property type="match status" value="1"/>
</dbReference>
<dbReference type="InterPro" id="IPR011042">
    <property type="entry name" value="6-blade_b-propeller_TolB-like"/>
</dbReference>
<dbReference type="NCBIfam" id="TIGR02603">
    <property type="entry name" value="CxxCH_TIGR02603"/>
    <property type="match status" value="1"/>
</dbReference>
<dbReference type="EMBL" id="NIDE01000002">
    <property type="protein sequence ID" value="OWK45166.1"/>
    <property type="molecule type" value="Genomic_DNA"/>
</dbReference>
<dbReference type="InterPro" id="IPR036909">
    <property type="entry name" value="Cyt_c-like_dom_sf"/>
</dbReference>
<evidence type="ECO:0000259" key="6">
    <source>
        <dbReference type="PROSITE" id="PS51007"/>
    </source>
</evidence>
<feature type="signal peptide" evidence="5">
    <location>
        <begin position="1"/>
        <end position="19"/>
    </location>
</feature>